<sequence>MSEALRRITEAVAEVTEDEVVAALNAAGASGKREAPPALVTPRTPLPPPGGSPGIRSEVEWV</sequence>
<dbReference type="EMBL" id="CP023690">
    <property type="protein sequence ID" value="QEV60005.1"/>
    <property type="molecule type" value="Genomic_DNA"/>
</dbReference>
<evidence type="ECO:0000313" key="3">
    <source>
        <dbReference type="Proteomes" id="UP000326505"/>
    </source>
</evidence>
<evidence type="ECO:0000313" key="2">
    <source>
        <dbReference type="EMBL" id="QEV60005.1"/>
    </source>
</evidence>
<reference evidence="2 3" key="1">
    <citation type="submission" date="2017-09" db="EMBL/GenBank/DDBJ databases">
        <authorList>
            <person name="Lee N."/>
            <person name="Cho B.-K."/>
        </authorList>
    </citation>
    <scope>NUCLEOTIDE SEQUENCE [LARGE SCALE GENOMIC DNA]</scope>
    <source>
        <strain evidence="2 3">ATCC 27465</strain>
    </source>
</reference>
<dbReference type="Proteomes" id="UP000326505">
    <property type="component" value="Chromosome"/>
</dbReference>
<gene>
    <name evidence="2" type="ORF">CP982_15720</name>
</gene>
<accession>A0A5P2X9X0</accession>
<organism evidence="2 3">
    <name type="scientific">Streptomyces spectabilis</name>
    <dbReference type="NCBI Taxonomy" id="68270"/>
    <lineage>
        <taxon>Bacteria</taxon>
        <taxon>Bacillati</taxon>
        <taxon>Actinomycetota</taxon>
        <taxon>Actinomycetes</taxon>
        <taxon>Kitasatosporales</taxon>
        <taxon>Streptomycetaceae</taxon>
        <taxon>Streptomyces</taxon>
    </lineage>
</organism>
<protein>
    <submittedName>
        <fullName evidence="2">Uncharacterized protein</fullName>
    </submittedName>
</protein>
<dbReference type="KEGG" id="sspb:CP982_15720"/>
<evidence type="ECO:0000256" key="1">
    <source>
        <dbReference type="SAM" id="MobiDB-lite"/>
    </source>
</evidence>
<name>A0A5P2X9X0_STRST</name>
<feature type="region of interest" description="Disordered" evidence="1">
    <location>
        <begin position="27"/>
        <end position="62"/>
    </location>
</feature>
<dbReference type="AlphaFoldDB" id="A0A5P2X9X0"/>
<proteinExistence type="predicted"/>